<reference evidence="4" key="1">
    <citation type="journal article" date="2020" name="Stud. Mycol.">
        <title>101 Dothideomycetes genomes: a test case for predicting lifestyles and emergence of pathogens.</title>
        <authorList>
            <person name="Haridas S."/>
            <person name="Albert R."/>
            <person name="Binder M."/>
            <person name="Bloem J."/>
            <person name="Labutti K."/>
            <person name="Salamov A."/>
            <person name="Andreopoulos B."/>
            <person name="Baker S."/>
            <person name="Barry K."/>
            <person name="Bills G."/>
            <person name="Bluhm B."/>
            <person name="Cannon C."/>
            <person name="Castanera R."/>
            <person name="Culley D."/>
            <person name="Daum C."/>
            <person name="Ezra D."/>
            <person name="Gonzalez J."/>
            <person name="Henrissat B."/>
            <person name="Kuo A."/>
            <person name="Liang C."/>
            <person name="Lipzen A."/>
            <person name="Lutzoni F."/>
            <person name="Magnuson J."/>
            <person name="Mondo S."/>
            <person name="Nolan M."/>
            <person name="Ohm R."/>
            <person name="Pangilinan J."/>
            <person name="Park H.-J."/>
            <person name="Ramirez L."/>
            <person name="Alfaro M."/>
            <person name="Sun H."/>
            <person name="Tritt A."/>
            <person name="Yoshinaga Y."/>
            <person name="Zwiers L.-H."/>
            <person name="Turgeon B."/>
            <person name="Goodwin S."/>
            <person name="Spatafora J."/>
            <person name="Crous P."/>
            <person name="Grigoriev I."/>
        </authorList>
    </citation>
    <scope>NUCLEOTIDE SEQUENCE</scope>
    <source>
        <strain evidence="4">CBS 473.64</strain>
    </source>
</reference>
<evidence type="ECO:0000313" key="5">
    <source>
        <dbReference type="Proteomes" id="UP000799753"/>
    </source>
</evidence>
<dbReference type="PANTHER" id="PTHR33178:SF17">
    <property type="entry name" value="STRESS-RESPONSE A_B BARREL DOMAIN-CONTAINING PROTEIN"/>
    <property type="match status" value="1"/>
</dbReference>
<dbReference type="SUPFAM" id="SSF54909">
    <property type="entry name" value="Dimeric alpha+beta barrel"/>
    <property type="match status" value="1"/>
</dbReference>
<feature type="compositionally biased region" description="Basic and acidic residues" evidence="2">
    <location>
        <begin position="137"/>
        <end position="146"/>
    </location>
</feature>
<gene>
    <name evidence="4" type="ORF">P280DRAFT_470848</name>
</gene>
<dbReference type="PROSITE" id="PS51502">
    <property type="entry name" value="S_R_A_B_BARREL"/>
    <property type="match status" value="1"/>
</dbReference>
<dbReference type="PANTHER" id="PTHR33178">
    <property type="match status" value="1"/>
</dbReference>
<dbReference type="Gene3D" id="3.30.70.100">
    <property type="match status" value="1"/>
</dbReference>
<dbReference type="SMART" id="SM00886">
    <property type="entry name" value="Dabb"/>
    <property type="match status" value="1"/>
</dbReference>
<feature type="domain" description="Stress-response A/B barrel" evidence="3">
    <location>
        <begin position="3"/>
        <end position="101"/>
    </location>
</feature>
<organism evidence="4 5">
    <name type="scientific">Massarina eburnea CBS 473.64</name>
    <dbReference type="NCBI Taxonomy" id="1395130"/>
    <lineage>
        <taxon>Eukaryota</taxon>
        <taxon>Fungi</taxon>
        <taxon>Dikarya</taxon>
        <taxon>Ascomycota</taxon>
        <taxon>Pezizomycotina</taxon>
        <taxon>Dothideomycetes</taxon>
        <taxon>Pleosporomycetidae</taxon>
        <taxon>Pleosporales</taxon>
        <taxon>Massarineae</taxon>
        <taxon>Massarinaceae</taxon>
        <taxon>Massarina</taxon>
    </lineage>
</organism>
<dbReference type="Proteomes" id="UP000799753">
    <property type="component" value="Unassembled WGS sequence"/>
</dbReference>
<comment type="subunit">
    <text evidence="1">Homodimer.</text>
</comment>
<feature type="region of interest" description="Disordered" evidence="2">
    <location>
        <begin position="127"/>
        <end position="146"/>
    </location>
</feature>
<evidence type="ECO:0000256" key="2">
    <source>
        <dbReference type="SAM" id="MobiDB-lite"/>
    </source>
</evidence>
<dbReference type="InterPro" id="IPR044662">
    <property type="entry name" value="HS1/DABB1-like"/>
</dbReference>
<proteinExistence type="predicted"/>
<sequence>MTIIHIVLFKFRQEVSIEHKETFIHELRKLKDLPCVKDNRLLVGSPSVTDPIERSKGFEIALLSYHQDRKALDEYQASKEHHWVTSTYMFPYKEDLMRFDFEVREEDEYMCDFGRAFGFGEMKGSEAVGLDTSSQNEKSDENESSG</sequence>
<dbReference type="OrthoDB" id="42919at2759"/>
<dbReference type="EMBL" id="MU006788">
    <property type="protein sequence ID" value="KAF2638809.1"/>
    <property type="molecule type" value="Genomic_DNA"/>
</dbReference>
<accession>A0A6A6RT91</accession>
<name>A0A6A6RT91_9PLEO</name>
<protein>
    <submittedName>
        <fullName evidence="4">Stress responsive A/B barrel domain protein</fullName>
    </submittedName>
</protein>
<dbReference type="Pfam" id="PF07876">
    <property type="entry name" value="Dabb"/>
    <property type="match status" value="1"/>
</dbReference>
<dbReference type="InterPro" id="IPR011008">
    <property type="entry name" value="Dimeric_a/b-barrel"/>
</dbReference>
<evidence type="ECO:0000313" key="4">
    <source>
        <dbReference type="EMBL" id="KAF2638809.1"/>
    </source>
</evidence>
<keyword evidence="5" id="KW-1185">Reference proteome</keyword>
<dbReference type="InterPro" id="IPR013097">
    <property type="entry name" value="Dabb"/>
</dbReference>
<evidence type="ECO:0000259" key="3">
    <source>
        <dbReference type="PROSITE" id="PS51502"/>
    </source>
</evidence>
<evidence type="ECO:0000256" key="1">
    <source>
        <dbReference type="ARBA" id="ARBA00011738"/>
    </source>
</evidence>
<dbReference type="AlphaFoldDB" id="A0A6A6RT91"/>